<proteinExistence type="predicted"/>
<dbReference type="EMBL" id="BPLR01005067">
    <property type="protein sequence ID" value="GIX99595.1"/>
    <property type="molecule type" value="Genomic_DNA"/>
</dbReference>
<name>A0AAV4PRN7_CAEEX</name>
<keyword evidence="2" id="KW-1185">Reference proteome</keyword>
<dbReference type="Proteomes" id="UP001054945">
    <property type="component" value="Unassembled WGS sequence"/>
</dbReference>
<sequence>MQASNKCNHWLTEYASLVLFTSHFVKQPIAYDISVKCSSSSHDFMYIFSIHLAALHIVSQDTPWHGGFDAELA</sequence>
<comment type="caution">
    <text evidence="1">The sequence shown here is derived from an EMBL/GenBank/DDBJ whole genome shotgun (WGS) entry which is preliminary data.</text>
</comment>
<accession>A0AAV4PRN7</accession>
<protein>
    <submittedName>
        <fullName evidence="1">Uncharacterized protein</fullName>
    </submittedName>
</protein>
<reference evidence="1 2" key="1">
    <citation type="submission" date="2021-06" db="EMBL/GenBank/DDBJ databases">
        <title>Caerostris extrusa draft genome.</title>
        <authorList>
            <person name="Kono N."/>
            <person name="Arakawa K."/>
        </authorList>
    </citation>
    <scope>NUCLEOTIDE SEQUENCE [LARGE SCALE GENOMIC DNA]</scope>
</reference>
<gene>
    <name evidence="1" type="ORF">CEXT_718841</name>
</gene>
<evidence type="ECO:0000313" key="2">
    <source>
        <dbReference type="Proteomes" id="UP001054945"/>
    </source>
</evidence>
<organism evidence="1 2">
    <name type="scientific">Caerostris extrusa</name>
    <name type="common">Bark spider</name>
    <name type="synonym">Caerostris bankana</name>
    <dbReference type="NCBI Taxonomy" id="172846"/>
    <lineage>
        <taxon>Eukaryota</taxon>
        <taxon>Metazoa</taxon>
        <taxon>Ecdysozoa</taxon>
        <taxon>Arthropoda</taxon>
        <taxon>Chelicerata</taxon>
        <taxon>Arachnida</taxon>
        <taxon>Araneae</taxon>
        <taxon>Araneomorphae</taxon>
        <taxon>Entelegynae</taxon>
        <taxon>Araneoidea</taxon>
        <taxon>Araneidae</taxon>
        <taxon>Caerostris</taxon>
    </lineage>
</organism>
<evidence type="ECO:0000313" key="1">
    <source>
        <dbReference type="EMBL" id="GIX99595.1"/>
    </source>
</evidence>
<dbReference type="AlphaFoldDB" id="A0AAV4PRN7"/>